<evidence type="ECO:0000313" key="2">
    <source>
        <dbReference type="EMBL" id="SBT71781.1"/>
    </source>
</evidence>
<keyword evidence="1" id="KW-0812">Transmembrane</keyword>
<evidence type="ECO:0000313" key="3">
    <source>
        <dbReference type="Proteomes" id="UP000219799"/>
    </source>
</evidence>
<gene>
    <name evidence="2" type="primary">PmlGA01_100026200</name>
    <name evidence="2" type="ORF">PMLGA01_100026200</name>
</gene>
<accession>A0A1C3KDZ8</accession>
<organism evidence="2 3">
    <name type="scientific">Plasmodium malariae</name>
    <dbReference type="NCBI Taxonomy" id="5858"/>
    <lineage>
        <taxon>Eukaryota</taxon>
        <taxon>Sar</taxon>
        <taxon>Alveolata</taxon>
        <taxon>Apicomplexa</taxon>
        <taxon>Aconoidasida</taxon>
        <taxon>Haemosporida</taxon>
        <taxon>Plasmodiidae</taxon>
        <taxon>Plasmodium</taxon>
        <taxon>Plasmodium (Plasmodium)</taxon>
    </lineage>
</organism>
<feature type="transmembrane region" description="Helical" evidence="1">
    <location>
        <begin position="697"/>
        <end position="717"/>
    </location>
</feature>
<protein>
    <submittedName>
        <fullName evidence="2">Uncharacterized protein</fullName>
    </submittedName>
</protein>
<dbReference type="VEuPathDB" id="PlasmoDB:PmUG01_10035000"/>
<name>A0A1C3KDZ8_PLAMA</name>
<keyword evidence="1" id="KW-0472">Membrane</keyword>
<reference evidence="2 3" key="1">
    <citation type="submission" date="2016-06" db="EMBL/GenBank/DDBJ databases">
        <authorList>
            <consortium name="Pathogen Informatics"/>
        </authorList>
    </citation>
    <scope>NUCLEOTIDE SEQUENCE [LARGE SCALE GENOMIC DNA]</scope>
    <source>
        <strain evidence="2">PmlGA01</strain>
    </source>
</reference>
<dbReference type="AlphaFoldDB" id="A0A1C3KDZ8"/>
<dbReference type="Proteomes" id="UP000219799">
    <property type="component" value="Chromosome 10"/>
</dbReference>
<keyword evidence="1" id="KW-1133">Transmembrane helix</keyword>
<evidence type="ECO:0000256" key="1">
    <source>
        <dbReference type="SAM" id="Phobius"/>
    </source>
</evidence>
<dbReference type="EMBL" id="LT594498">
    <property type="protein sequence ID" value="SBT71781.1"/>
    <property type="molecule type" value="Genomic_DNA"/>
</dbReference>
<proteinExistence type="predicted"/>
<sequence>MTSNTPKYNKGLKKEEAPPYGEVLVKCAEDENCDYQTKIKVNIGNNQRILLLIRHYKEEYYLIIHQHKLIVAYPMYYTGIAPEKSIYSYKGFYERGDDDFDKQNKRGHDRCMKYEMNLHDRSSIPVFKGFNDKSFSMCCSCFDIPFAYENINTVYPDFPKDMRLECPTDNRWNRKLFKERLVSIKRSVRHLLPFYAIFRFKKEIKLYLIFNITIIKKEKSFSDYYKLYEEKANLTATSYRYVLDELTNFMNIYDNNKIVSISYSSSAFDDIIIPKFYNNYLLYPFYPEELYNIKYDTLDYGCSYNIADKFECIESDESRCTYTESNCLKKTILIPRHYISQSSEEVCGIIGSNLNSSEKEQHCVAKHECIQNTVESYLNKAKEFTKGNEDIVTKLPVINGKYPHYIFQKKDYNKQNADKRTVDYFTDTNIHHYVAYEYYKEDRTEFIINLRNKKKQNLAMRDSFTPMAYGQANPPTPNHTGMGGRSSVSDVKGINNIRSMRSNNPGSSELRYRVQGGEAPEGEEDRNAYDSIIFYMETLNELRIINILYSDVCDKVNEDKCGVLVHVWNPSKEAVKARLKLQCNIKSEGKYTSEKNLVYDEGVYQFLFFFQVPIETFKLFKNCNVYAYGAFKLYDVQTYVEHKKGFIRNLFYHKTKNISSMKLYSDGIRRFICCSEHTEICKIKNIPHCTVDETLNLLNVFFFILFLIFVVIVFLTGNNNKRNRISSQVNAGSSQNSSVDDEKDS</sequence>